<organism evidence="3 4">
    <name type="scientific">Lachnoclostridium phytofermentans</name>
    <dbReference type="NCBI Taxonomy" id="66219"/>
    <lineage>
        <taxon>Bacteria</taxon>
        <taxon>Bacillati</taxon>
        <taxon>Bacillota</taxon>
        <taxon>Clostridia</taxon>
        <taxon>Lachnospirales</taxon>
        <taxon>Lachnospiraceae</taxon>
    </lineage>
</organism>
<keyword evidence="2" id="KW-0732">Signal</keyword>
<protein>
    <recommendedName>
        <fullName evidence="5">DUF4358 domain-containing protein</fullName>
    </recommendedName>
</protein>
<evidence type="ECO:0000313" key="3">
    <source>
        <dbReference type="EMBL" id="HCL03183.1"/>
    </source>
</evidence>
<dbReference type="EMBL" id="DPVV01000417">
    <property type="protein sequence ID" value="HCL03183.1"/>
    <property type="molecule type" value="Genomic_DNA"/>
</dbReference>
<evidence type="ECO:0008006" key="5">
    <source>
        <dbReference type="Google" id="ProtNLM"/>
    </source>
</evidence>
<dbReference type="Pfam" id="PF14270">
    <property type="entry name" value="DUF4358"/>
    <property type="match status" value="1"/>
</dbReference>
<sequence length="214" mass="23637">MRHKRLMALSLVVVLAFTACGKKNTDEPTPTPTVAPTETPAKPTETPEEPGKDGSGEEVGATELTSNETLDKIHEEVKAAYGENYLPNMTFTAENLEEMFGIKADWYDAAIAEGPMMSAHVDKLIGIHVTEGNLENVQKALNEYHDAIAKDHQYPMNLLKVQASVVETVGDYVFFVMLGTIDEMKYTEESDMIKAFGEQNQIAVDIIKKNIEAK</sequence>
<proteinExistence type="predicted"/>
<reference evidence="3 4" key="1">
    <citation type="journal article" date="2018" name="Nat. Biotechnol.">
        <title>A standardized bacterial taxonomy based on genome phylogeny substantially revises the tree of life.</title>
        <authorList>
            <person name="Parks D.H."/>
            <person name="Chuvochina M."/>
            <person name="Waite D.W."/>
            <person name="Rinke C."/>
            <person name="Skarshewski A."/>
            <person name="Chaumeil P.A."/>
            <person name="Hugenholtz P."/>
        </authorList>
    </citation>
    <scope>NUCLEOTIDE SEQUENCE [LARGE SCALE GENOMIC DNA]</scope>
    <source>
        <strain evidence="3">UBA11728</strain>
    </source>
</reference>
<comment type="caution">
    <text evidence="3">The sequence shown here is derived from an EMBL/GenBank/DDBJ whole genome shotgun (WGS) entry which is preliminary data.</text>
</comment>
<gene>
    <name evidence="3" type="ORF">DHW61_12380</name>
</gene>
<feature type="signal peptide" evidence="2">
    <location>
        <begin position="1"/>
        <end position="21"/>
    </location>
</feature>
<dbReference type="AlphaFoldDB" id="A0A3D2X9B0"/>
<dbReference type="PROSITE" id="PS51257">
    <property type="entry name" value="PROKAR_LIPOPROTEIN"/>
    <property type="match status" value="1"/>
</dbReference>
<evidence type="ECO:0000313" key="4">
    <source>
        <dbReference type="Proteomes" id="UP000262969"/>
    </source>
</evidence>
<dbReference type="InterPro" id="IPR025648">
    <property type="entry name" value="DUF4358"/>
</dbReference>
<evidence type="ECO:0000256" key="2">
    <source>
        <dbReference type="SAM" id="SignalP"/>
    </source>
</evidence>
<dbReference type="Proteomes" id="UP000262969">
    <property type="component" value="Unassembled WGS sequence"/>
</dbReference>
<evidence type="ECO:0000256" key="1">
    <source>
        <dbReference type="SAM" id="MobiDB-lite"/>
    </source>
</evidence>
<name>A0A3D2X9B0_9FIRM</name>
<feature type="compositionally biased region" description="Low complexity" evidence="1">
    <location>
        <begin position="32"/>
        <end position="44"/>
    </location>
</feature>
<feature type="region of interest" description="Disordered" evidence="1">
    <location>
        <begin position="22"/>
        <end position="69"/>
    </location>
</feature>
<accession>A0A3D2X9B0</accession>
<feature type="chain" id="PRO_5017766706" description="DUF4358 domain-containing protein" evidence="2">
    <location>
        <begin position="22"/>
        <end position="214"/>
    </location>
</feature>